<dbReference type="GO" id="GO:0003677">
    <property type="term" value="F:DNA binding"/>
    <property type="evidence" value="ECO:0007669"/>
    <property type="project" value="UniProtKB-KW"/>
</dbReference>
<dbReference type="InterPro" id="IPR016032">
    <property type="entry name" value="Sig_transdc_resp-reg_C-effctor"/>
</dbReference>
<evidence type="ECO:0000256" key="1">
    <source>
        <dbReference type="ARBA" id="ARBA00023125"/>
    </source>
</evidence>
<evidence type="ECO:0000259" key="3">
    <source>
        <dbReference type="PROSITE" id="PS50043"/>
    </source>
</evidence>
<dbReference type="GO" id="GO:0000160">
    <property type="term" value="P:phosphorelay signal transduction system"/>
    <property type="evidence" value="ECO:0007669"/>
    <property type="project" value="InterPro"/>
</dbReference>
<accession>U7QHG1</accession>
<dbReference type="SMART" id="SM00448">
    <property type="entry name" value="REC"/>
    <property type="match status" value="1"/>
</dbReference>
<dbReference type="SMART" id="SM00421">
    <property type="entry name" value="HTH_LUXR"/>
    <property type="match status" value="1"/>
</dbReference>
<dbReference type="PATRIC" id="fig|1348334.3.peg.3398"/>
<evidence type="ECO:0000259" key="4">
    <source>
        <dbReference type="PROSITE" id="PS50110"/>
    </source>
</evidence>
<sequence length="246" mass="27250">MSSQTQGNDSEGMEVPQIPSRLLLVDDEPGLREAVQAYLEDSDFTVDVAGNAREGWELLQQNLPDLVITDIMMPEVDGYQFLKQMREDPQFKALPVVFLTAKGMTTDRIQGYQAGCDAYLSKPFDPEELVVIVKNLLERRAVATASSSDGNPDIAALAGQIARIENMLKGKSGITPTPPPIKIDLTPREQSVLDLVAQGLMNKEIARRLETSVRNVEKYVSRLFTKTGTNSRTELVRYALEHGLTQ</sequence>
<dbReference type="CDD" id="cd19927">
    <property type="entry name" value="REC_Ycf29"/>
    <property type="match status" value="1"/>
</dbReference>
<dbReference type="SUPFAM" id="SSF46894">
    <property type="entry name" value="C-terminal effector domain of the bipartite response regulators"/>
    <property type="match status" value="1"/>
</dbReference>
<dbReference type="Pfam" id="PF00072">
    <property type="entry name" value="Response_reg"/>
    <property type="match status" value="1"/>
</dbReference>
<feature type="modified residue" description="4-aspartylphosphate" evidence="2">
    <location>
        <position position="70"/>
    </location>
</feature>
<evidence type="ECO:0000256" key="2">
    <source>
        <dbReference type="PROSITE-ProRule" id="PRU00169"/>
    </source>
</evidence>
<protein>
    <submittedName>
        <fullName evidence="5">Bacterial regulatory s, luxR family protein</fullName>
    </submittedName>
</protein>
<feature type="domain" description="HTH luxR-type" evidence="3">
    <location>
        <begin position="178"/>
        <end position="243"/>
    </location>
</feature>
<dbReference type="InterPro" id="IPR001789">
    <property type="entry name" value="Sig_transdc_resp-reg_receiver"/>
</dbReference>
<dbReference type="Pfam" id="PF00196">
    <property type="entry name" value="GerE"/>
    <property type="match status" value="1"/>
</dbReference>
<organism evidence="5 6">
    <name type="scientific">Lyngbya aestuarii BL J</name>
    <dbReference type="NCBI Taxonomy" id="1348334"/>
    <lineage>
        <taxon>Bacteria</taxon>
        <taxon>Bacillati</taxon>
        <taxon>Cyanobacteriota</taxon>
        <taxon>Cyanophyceae</taxon>
        <taxon>Oscillatoriophycideae</taxon>
        <taxon>Oscillatoriales</taxon>
        <taxon>Microcoleaceae</taxon>
        <taxon>Lyngbya</taxon>
    </lineage>
</organism>
<feature type="domain" description="Response regulatory" evidence="4">
    <location>
        <begin position="21"/>
        <end position="137"/>
    </location>
</feature>
<proteinExistence type="predicted"/>
<dbReference type="EMBL" id="AUZM01000035">
    <property type="protein sequence ID" value="ERT06500.1"/>
    <property type="molecule type" value="Genomic_DNA"/>
</dbReference>
<dbReference type="Gene3D" id="3.40.50.2300">
    <property type="match status" value="1"/>
</dbReference>
<keyword evidence="1" id="KW-0238">DNA-binding</keyword>
<dbReference type="Proteomes" id="UP000017127">
    <property type="component" value="Unassembled WGS sequence"/>
</dbReference>
<dbReference type="RefSeq" id="WP_023067231.1">
    <property type="nucleotide sequence ID" value="NZ_AUZM01000035.1"/>
</dbReference>
<dbReference type="AlphaFoldDB" id="U7QHG1"/>
<evidence type="ECO:0000313" key="5">
    <source>
        <dbReference type="EMBL" id="ERT06500.1"/>
    </source>
</evidence>
<dbReference type="PROSITE" id="PS50110">
    <property type="entry name" value="RESPONSE_REGULATORY"/>
    <property type="match status" value="1"/>
</dbReference>
<dbReference type="PRINTS" id="PR00038">
    <property type="entry name" value="HTHLUXR"/>
</dbReference>
<comment type="caution">
    <text evidence="5">The sequence shown here is derived from an EMBL/GenBank/DDBJ whole genome shotgun (WGS) entry which is preliminary data.</text>
</comment>
<keyword evidence="6" id="KW-1185">Reference proteome</keyword>
<keyword evidence="2" id="KW-0597">Phosphoprotein</keyword>
<dbReference type="PANTHER" id="PTHR43214:SF43">
    <property type="entry name" value="TWO-COMPONENT RESPONSE REGULATOR"/>
    <property type="match status" value="1"/>
</dbReference>
<dbReference type="InterPro" id="IPR039420">
    <property type="entry name" value="WalR-like"/>
</dbReference>
<dbReference type="GO" id="GO:0006355">
    <property type="term" value="P:regulation of DNA-templated transcription"/>
    <property type="evidence" value="ECO:0007669"/>
    <property type="project" value="InterPro"/>
</dbReference>
<dbReference type="PANTHER" id="PTHR43214">
    <property type="entry name" value="TWO-COMPONENT RESPONSE REGULATOR"/>
    <property type="match status" value="1"/>
</dbReference>
<reference evidence="5 6" key="1">
    <citation type="journal article" date="2013" name="Front. Microbiol.">
        <title>Comparative genomic analyses of the cyanobacterium, Lyngbya aestuarii BL J, a powerful hydrogen producer.</title>
        <authorList>
            <person name="Kothari A."/>
            <person name="Vaughn M."/>
            <person name="Garcia-Pichel F."/>
        </authorList>
    </citation>
    <scope>NUCLEOTIDE SEQUENCE [LARGE SCALE GENOMIC DNA]</scope>
    <source>
        <strain evidence="5 6">BL J</strain>
    </source>
</reference>
<dbReference type="CDD" id="cd06170">
    <property type="entry name" value="LuxR_C_like"/>
    <property type="match status" value="1"/>
</dbReference>
<dbReference type="SUPFAM" id="SSF52172">
    <property type="entry name" value="CheY-like"/>
    <property type="match status" value="1"/>
</dbReference>
<gene>
    <name evidence="5" type="ORF">M595_3512</name>
</gene>
<dbReference type="InterPro" id="IPR011006">
    <property type="entry name" value="CheY-like_superfamily"/>
</dbReference>
<dbReference type="OrthoDB" id="466901at2"/>
<dbReference type="PROSITE" id="PS50043">
    <property type="entry name" value="HTH_LUXR_2"/>
    <property type="match status" value="1"/>
</dbReference>
<dbReference type="InterPro" id="IPR036388">
    <property type="entry name" value="WH-like_DNA-bd_sf"/>
</dbReference>
<dbReference type="Gene3D" id="1.10.10.10">
    <property type="entry name" value="Winged helix-like DNA-binding domain superfamily/Winged helix DNA-binding domain"/>
    <property type="match status" value="1"/>
</dbReference>
<evidence type="ECO:0000313" key="6">
    <source>
        <dbReference type="Proteomes" id="UP000017127"/>
    </source>
</evidence>
<dbReference type="InterPro" id="IPR000792">
    <property type="entry name" value="Tscrpt_reg_LuxR_C"/>
</dbReference>
<name>U7QHG1_9CYAN</name>